<keyword evidence="6" id="KW-1185">Reference proteome</keyword>
<dbReference type="RefSeq" id="WP_272750770.1">
    <property type="nucleotide sequence ID" value="NZ_JAQQLF010000004.1"/>
</dbReference>
<dbReference type="SUPFAM" id="SSF58104">
    <property type="entry name" value="Methyl-accepting chemotaxis protein (MCP) signaling domain"/>
    <property type="match status" value="1"/>
</dbReference>
<keyword evidence="1 2" id="KW-0807">Transducer</keyword>
<evidence type="ECO:0000313" key="6">
    <source>
        <dbReference type="Proteomes" id="UP001219956"/>
    </source>
</evidence>
<evidence type="ECO:0000256" key="2">
    <source>
        <dbReference type="PROSITE-ProRule" id="PRU00284"/>
    </source>
</evidence>
<dbReference type="Pfam" id="PF00015">
    <property type="entry name" value="MCPsignal"/>
    <property type="match status" value="1"/>
</dbReference>
<dbReference type="Gene3D" id="1.10.287.950">
    <property type="entry name" value="Methyl-accepting chemotaxis protein"/>
    <property type="match status" value="1"/>
</dbReference>
<organism evidence="5 6">
    <name type="scientific">Vogesella aquatica</name>
    <dbReference type="NCBI Taxonomy" id="2984206"/>
    <lineage>
        <taxon>Bacteria</taxon>
        <taxon>Pseudomonadati</taxon>
        <taxon>Pseudomonadota</taxon>
        <taxon>Betaproteobacteria</taxon>
        <taxon>Neisseriales</taxon>
        <taxon>Chromobacteriaceae</taxon>
        <taxon>Vogesella</taxon>
    </lineage>
</organism>
<dbReference type="EMBL" id="JAQQLF010000004">
    <property type="protein sequence ID" value="MDC7716359.1"/>
    <property type="molecule type" value="Genomic_DNA"/>
</dbReference>
<evidence type="ECO:0000256" key="3">
    <source>
        <dbReference type="SAM" id="Coils"/>
    </source>
</evidence>
<sequence>MSISSSRKLRPLLISFVVVTVLLAIAQTAIVTVDLNKIMANSRYEHQVADGLADRMADLRFHVVQIQQFLTDASATGDRDGFGDAKEHYQAAVKQLDELKQLDAAYGDDAQATRQLLDTFYQVGQQMADAYISQGREAGNALMKAPGTGFDERAEALTKKLEALQQRVEQAMQQVVSDSEAQIASAQTSLLLSGGLLILLVAAGGVLQYRRVFRSLGGEPVEAMRQTRYIAAGDLSHVLRVPAGRENSLMGALSDMQDKLRDITGRIRDLAGQVQGNAGDLSRSARDVQHASHAQSEASRAIAVSVEEVLQSISQLAEQIRYVEQEAHDADTAVGECAGLIRQSADDIRGIAGHISGAAEALDGLSTQTRTIATITQTIHDIADQTNLLALNAAIEAARAGESGRGFAVVADEVRKLAERTSQATVDISRQIDNLSHGMHDVVGTMQGSVTATQDGVEQSRKASEAIEGIRDNAANISRHIESVALALGEQQLAVRDIAQRAEVISAMTETNQGTVDRTATAAGQLSVHAQDLGAVVATFKM</sequence>
<dbReference type="Proteomes" id="UP001219956">
    <property type="component" value="Unassembled WGS sequence"/>
</dbReference>
<feature type="coiled-coil region" evidence="3">
    <location>
        <begin position="154"/>
        <end position="181"/>
    </location>
</feature>
<proteinExistence type="predicted"/>
<dbReference type="PANTHER" id="PTHR32089:SF112">
    <property type="entry name" value="LYSOZYME-LIKE PROTEIN-RELATED"/>
    <property type="match status" value="1"/>
</dbReference>
<gene>
    <name evidence="5" type="ORF">PQU95_03865</name>
</gene>
<dbReference type="PROSITE" id="PS50111">
    <property type="entry name" value="CHEMOTAXIS_TRANSDUC_2"/>
    <property type="match status" value="1"/>
</dbReference>
<reference evidence="5 6" key="1">
    <citation type="submission" date="2023-01" db="EMBL/GenBank/DDBJ databases">
        <title>Novel species of the genus Vogesella isolated from rivers.</title>
        <authorList>
            <person name="Lu H."/>
        </authorList>
    </citation>
    <scope>NUCLEOTIDE SEQUENCE [LARGE SCALE GENOMIC DNA]</scope>
    <source>
        <strain evidence="5 6">DC21W</strain>
    </source>
</reference>
<comment type="caution">
    <text evidence="5">The sequence shown here is derived from an EMBL/GenBank/DDBJ whole genome shotgun (WGS) entry which is preliminary data.</text>
</comment>
<dbReference type="PANTHER" id="PTHR32089">
    <property type="entry name" value="METHYL-ACCEPTING CHEMOTAXIS PROTEIN MCPB"/>
    <property type="match status" value="1"/>
</dbReference>
<dbReference type="SMART" id="SM00283">
    <property type="entry name" value="MA"/>
    <property type="match status" value="1"/>
</dbReference>
<evidence type="ECO:0000256" key="1">
    <source>
        <dbReference type="ARBA" id="ARBA00023224"/>
    </source>
</evidence>
<name>A0ABT5IXL2_9NEIS</name>
<evidence type="ECO:0000313" key="5">
    <source>
        <dbReference type="EMBL" id="MDC7716359.1"/>
    </source>
</evidence>
<protein>
    <submittedName>
        <fullName evidence="5">Methyl-accepting chemotaxis protein</fullName>
    </submittedName>
</protein>
<keyword evidence="3" id="KW-0175">Coiled coil</keyword>
<dbReference type="InterPro" id="IPR004089">
    <property type="entry name" value="MCPsignal_dom"/>
</dbReference>
<feature type="domain" description="Methyl-accepting transducer" evidence="4">
    <location>
        <begin position="270"/>
        <end position="506"/>
    </location>
</feature>
<accession>A0ABT5IXL2</accession>
<evidence type="ECO:0000259" key="4">
    <source>
        <dbReference type="PROSITE" id="PS50111"/>
    </source>
</evidence>